<dbReference type="Proteomes" id="UP001162836">
    <property type="component" value="Unassembled WGS sequence"/>
</dbReference>
<gene>
    <name evidence="1" type="ORF">LRS37_14855</name>
</gene>
<protein>
    <submittedName>
        <fullName evidence="1">Stage III sporulation protein AH</fullName>
    </submittedName>
</protein>
<name>A0ABS8QLJ3_9BACI</name>
<dbReference type="EMBL" id="JAJODE010000055">
    <property type="protein sequence ID" value="MCD4840112.1"/>
    <property type="molecule type" value="Genomic_DNA"/>
</dbReference>
<proteinExistence type="predicted"/>
<organism evidence="1 2">
    <name type="scientific">Neobacillus sedimentimangrovi</name>
    <dbReference type="NCBI Taxonomy" id="2699460"/>
    <lineage>
        <taxon>Bacteria</taxon>
        <taxon>Bacillati</taxon>
        <taxon>Bacillota</taxon>
        <taxon>Bacilli</taxon>
        <taxon>Bacillales</taxon>
        <taxon>Bacillaceae</taxon>
        <taxon>Neobacillus</taxon>
    </lineage>
</organism>
<evidence type="ECO:0000313" key="2">
    <source>
        <dbReference type="Proteomes" id="UP001162836"/>
    </source>
</evidence>
<comment type="caution">
    <text evidence="1">The sequence shown here is derived from an EMBL/GenBank/DDBJ whole genome shotgun (WGS) entry which is preliminary data.</text>
</comment>
<keyword evidence="2" id="KW-1185">Reference proteome</keyword>
<evidence type="ECO:0000313" key="1">
    <source>
        <dbReference type="EMBL" id="MCD4840112.1"/>
    </source>
</evidence>
<accession>A0ABS8QLJ3</accession>
<sequence>MLTIMENVKGKRYKELIDLLSRNCNIFAFVENRQMMEIEDERLAYIDILIAPIEEHLIERKIQQEWETTKLLEDTAYVFYFALNNVTRQFLKERSKSLFDWISPKLPEDLMFYKDGKCLLASCSHEGFFLVEENIWNSFLLKKRGR</sequence>
<reference evidence="1 2" key="1">
    <citation type="journal article" date="2023" name="Antonie Van Leeuwenhoek">
        <title>Unveiling the genomic potential of a novel thermostable glycoside hydrolases producing Neobacillus sedimentimangrovi UE25.</title>
        <authorList>
            <person name="Ejaz U."/>
            <person name="Saleem F."/>
            <person name="Rashid R."/>
            <person name="Hasan K.A."/>
            <person name="Syed M.N."/>
            <person name="Sohail M."/>
        </authorList>
    </citation>
    <scope>NUCLEOTIDE SEQUENCE [LARGE SCALE GENOMIC DNA]</scope>
    <source>
        <strain evidence="1 2">UE25</strain>
    </source>
</reference>
<dbReference type="RefSeq" id="WP_038536999.1">
    <property type="nucleotide sequence ID" value="NZ_JAAFZF010000028.1"/>
</dbReference>